<evidence type="ECO:0000313" key="2">
    <source>
        <dbReference type="EMBL" id="CAG2161362.1"/>
    </source>
</evidence>
<accession>A0ABN7QCL2</accession>
<dbReference type="Proteomes" id="UP000672657">
    <property type="component" value="Unassembled WGS sequence"/>
</dbReference>
<name>A0ABN7QCL2_9BURK</name>
<comment type="caution">
    <text evidence="2">The sequence shown here is derived from an EMBL/GenBank/DDBJ whole genome shotgun (WGS) entry which is preliminary data.</text>
</comment>
<gene>
    <name evidence="2" type="ORF">LMG26411_08187</name>
</gene>
<keyword evidence="3" id="KW-1185">Reference proteome</keyword>
<sequence>MGCGFNRSYSAPANEKKPPEGGFSHLLRTKVLNNFLTFRDIGQCRRIQKVRKGALLGKDLRGVRTHKARKRNP</sequence>
<feature type="region of interest" description="Disordered" evidence="1">
    <location>
        <begin position="1"/>
        <end position="22"/>
    </location>
</feature>
<evidence type="ECO:0000313" key="3">
    <source>
        <dbReference type="Proteomes" id="UP000672657"/>
    </source>
</evidence>
<organism evidence="2 3">
    <name type="scientific">Cupriavidus numazuensis</name>
    <dbReference type="NCBI Taxonomy" id="221992"/>
    <lineage>
        <taxon>Bacteria</taxon>
        <taxon>Pseudomonadati</taxon>
        <taxon>Pseudomonadota</taxon>
        <taxon>Betaproteobacteria</taxon>
        <taxon>Burkholderiales</taxon>
        <taxon>Burkholderiaceae</taxon>
        <taxon>Cupriavidus</taxon>
    </lineage>
</organism>
<proteinExistence type="predicted"/>
<dbReference type="EMBL" id="CAJPVI010000136">
    <property type="protein sequence ID" value="CAG2161362.1"/>
    <property type="molecule type" value="Genomic_DNA"/>
</dbReference>
<reference evidence="2 3" key="1">
    <citation type="submission" date="2021-03" db="EMBL/GenBank/DDBJ databases">
        <authorList>
            <person name="Peeters C."/>
        </authorList>
    </citation>
    <scope>NUCLEOTIDE SEQUENCE [LARGE SCALE GENOMIC DNA]</scope>
    <source>
        <strain evidence="2 3">LMG 26411</strain>
    </source>
</reference>
<evidence type="ECO:0000256" key="1">
    <source>
        <dbReference type="SAM" id="MobiDB-lite"/>
    </source>
</evidence>
<protein>
    <submittedName>
        <fullName evidence="2">Uncharacterized protein</fullName>
    </submittedName>
</protein>